<protein>
    <recommendedName>
        <fullName evidence="3">HTH cro/C1-type domain-containing protein</fullName>
    </recommendedName>
</protein>
<evidence type="ECO:0000313" key="1">
    <source>
        <dbReference type="EMBL" id="MDN5070450.1"/>
    </source>
</evidence>
<dbReference type="GO" id="GO:0003677">
    <property type="term" value="F:DNA binding"/>
    <property type="evidence" value="ECO:0007669"/>
    <property type="project" value="InterPro"/>
</dbReference>
<evidence type="ECO:0000313" key="2">
    <source>
        <dbReference type="Proteomes" id="UP001170288"/>
    </source>
</evidence>
<proteinExistence type="predicted"/>
<comment type="caution">
    <text evidence="1">The sequence shown here is derived from an EMBL/GenBank/DDBJ whole genome shotgun (WGS) entry which is preliminary data.</text>
</comment>
<organism evidence="1 2">
    <name type="scientific">Aliarcobacter butzleri</name>
    <dbReference type="NCBI Taxonomy" id="28197"/>
    <lineage>
        <taxon>Bacteria</taxon>
        <taxon>Pseudomonadati</taxon>
        <taxon>Campylobacterota</taxon>
        <taxon>Epsilonproteobacteria</taxon>
        <taxon>Campylobacterales</taxon>
        <taxon>Arcobacteraceae</taxon>
        <taxon>Aliarcobacter</taxon>
    </lineage>
</organism>
<accession>A0AAW7PYC3</accession>
<dbReference type="InterPro" id="IPR010982">
    <property type="entry name" value="Lambda_DNA-bd_dom_sf"/>
</dbReference>
<sequence>MDFDIYFERILNYYNAPTIRELSEKINISASTISAWNQRKSITILKKKCRELGIYNEIFGDLNSKINVHTNSGQIAGTVQGKQEQKINYKEEEYIIPETILDDINILFKLAIENQKEDDLIDLIDEFIFNTKKELRKK</sequence>
<name>A0AAW7PYC3_9BACT</name>
<evidence type="ECO:0008006" key="3">
    <source>
        <dbReference type="Google" id="ProtNLM"/>
    </source>
</evidence>
<dbReference type="RefSeq" id="WP_301372268.1">
    <property type="nucleotide sequence ID" value="NZ_JAPZCX010000007.1"/>
</dbReference>
<dbReference type="EMBL" id="JAPZCX010000007">
    <property type="protein sequence ID" value="MDN5070450.1"/>
    <property type="molecule type" value="Genomic_DNA"/>
</dbReference>
<dbReference type="Gene3D" id="1.10.260.40">
    <property type="entry name" value="lambda repressor-like DNA-binding domains"/>
    <property type="match status" value="1"/>
</dbReference>
<reference evidence="1" key="1">
    <citation type="submission" date="2022-12" db="EMBL/GenBank/DDBJ databases">
        <authorList>
            <person name="Uljanovas D."/>
        </authorList>
    </citation>
    <scope>NUCLEOTIDE SEQUENCE</scope>
    <source>
        <strain evidence="1">RCM69</strain>
    </source>
</reference>
<dbReference type="AlphaFoldDB" id="A0AAW7PYC3"/>
<reference evidence="1" key="2">
    <citation type="journal article" date="2023" name="Microorganisms">
        <title>Genomic Characterization of Arcobacter butzleri Strains Isolated from Various Sources in Lithuania.</title>
        <authorList>
            <person name="Uljanovas D."/>
            <person name="Golz G."/>
            <person name="Fleischmann S."/>
            <person name="Kudirkiene E."/>
            <person name="Kasetiene N."/>
            <person name="Grineviciene A."/>
            <person name="Tamuleviciene E."/>
            <person name="Aksomaitiene J."/>
            <person name="Alter T."/>
            <person name="Malakauskas M."/>
        </authorList>
    </citation>
    <scope>NUCLEOTIDE SEQUENCE</scope>
    <source>
        <strain evidence="1">RCM69</strain>
    </source>
</reference>
<gene>
    <name evidence="1" type="ORF">O8C76_05330</name>
</gene>
<dbReference type="Proteomes" id="UP001170288">
    <property type="component" value="Unassembled WGS sequence"/>
</dbReference>